<keyword evidence="3" id="KW-1185">Reference proteome</keyword>
<reference evidence="2" key="1">
    <citation type="submission" date="2017-10" db="EMBL/GenBank/DDBJ databases">
        <title>Massilia psychrophilum sp. nov., a novel purple-pigmented bacterium isolated from Tianshan glacier, Xinjiang Municipality, China.</title>
        <authorList>
            <person name="Wang H."/>
        </authorList>
    </citation>
    <scope>NUCLEOTIDE SEQUENCE [LARGE SCALE GENOMIC DNA]</scope>
    <source>
        <strain evidence="2">B2</strain>
    </source>
</reference>
<protein>
    <submittedName>
        <fullName evidence="2">TIGR03790 family protein</fullName>
    </submittedName>
</protein>
<gene>
    <name evidence="2" type="ORF">CR152_31265</name>
</gene>
<evidence type="ECO:0000313" key="3">
    <source>
        <dbReference type="Proteomes" id="UP000229897"/>
    </source>
</evidence>
<organism evidence="2 3">
    <name type="scientific">Massilia violaceinigra</name>
    <dbReference type="NCBI Taxonomy" id="2045208"/>
    <lineage>
        <taxon>Bacteria</taxon>
        <taxon>Pseudomonadati</taxon>
        <taxon>Pseudomonadota</taxon>
        <taxon>Betaproteobacteria</taxon>
        <taxon>Burkholderiales</taxon>
        <taxon>Oxalobacteraceae</taxon>
        <taxon>Telluria group</taxon>
        <taxon>Massilia</taxon>
    </lineage>
</organism>
<dbReference type="OrthoDB" id="420256at2"/>
<dbReference type="RefSeq" id="WP_099881578.1">
    <property type="nucleotide sequence ID" value="NZ_CP024608.1"/>
</dbReference>
<dbReference type="AlphaFoldDB" id="A0A2D2DU56"/>
<dbReference type="InterPro" id="IPR022265">
    <property type="entry name" value="CHP03790"/>
</dbReference>
<keyword evidence="1" id="KW-0732">Signal</keyword>
<sequence>MTLRAALIASVALMGATSLAAAQATPSPAPAAAAARLLPRQLALVVNDAEPNSVTIAEYYRKARAIPAANVIHVNIPGKPQRLDAARFRALKESIDSQLPVGIEAVLMVWTAPYAVECNAITAAYTMGFDAGQCSNTCAASRPSAYFNATSSHPMADFRMRLSMLLPTESVAQAKALIDRGVASGFRVPSATAYYLVTSQAARNSRVELFPRDGHLAAKKIRTKTLRADALDGVKDIMVYQTGVARVDKLDGLGFLPGALADHLTSFGGDLLGTSQMSSLRWLEAGATASYGSVSEPCNHWQKFPHPTVLLKHYLSGSSAIEAYWRSVAWPTQGLFIGEPLAAPYGR</sequence>
<feature type="signal peptide" evidence="1">
    <location>
        <begin position="1"/>
        <end position="20"/>
    </location>
</feature>
<dbReference type="KEGG" id="mass:CR152_31265"/>
<accession>A0A2D2DU56</accession>
<dbReference type="EMBL" id="CP024608">
    <property type="protein sequence ID" value="ATQ78496.1"/>
    <property type="molecule type" value="Genomic_DNA"/>
</dbReference>
<dbReference type="NCBIfam" id="TIGR03790">
    <property type="entry name" value="TIGR03790 family protein"/>
    <property type="match status" value="1"/>
</dbReference>
<proteinExistence type="predicted"/>
<name>A0A2D2DU56_9BURK</name>
<dbReference type="Proteomes" id="UP000229897">
    <property type="component" value="Chromosome"/>
</dbReference>
<feature type="chain" id="PRO_5013608544" evidence="1">
    <location>
        <begin position="21"/>
        <end position="347"/>
    </location>
</feature>
<evidence type="ECO:0000256" key="1">
    <source>
        <dbReference type="SAM" id="SignalP"/>
    </source>
</evidence>
<evidence type="ECO:0000313" key="2">
    <source>
        <dbReference type="EMBL" id="ATQ78496.1"/>
    </source>
</evidence>